<organism evidence="2 3">
    <name type="scientific">Candidatus Neomicrothrix parvicella RN1</name>
    <dbReference type="NCBI Taxonomy" id="1229780"/>
    <lineage>
        <taxon>Bacteria</taxon>
        <taxon>Bacillati</taxon>
        <taxon>Actinomycetota</taxon>
        <taxon>Acidimicrobiia</taxon>
        <taxon>Acidimicrobiales</taxon>
        <taxon>Microthrixaceae</taxon>
        <taxon>Candidatus Neomicrothrix</taxon>
    </lineage>
</organism>
<dbReference type="STRING" id="1229780.BN381_410027"/>
<evidence type="ECO:0000313" key="3">
    <source>
        <dbReference type="Proteomes" id="UP000018291"/>
    </source>
</evidence>
<dbReference type="GO" id="GO:0106435">
    <property type="term" value="F:carboxylesterase activity"/>
    <property type="evidence" value="ECO:0007669"/>
    <property type="project" value="UniProtKB-EC"/>
</dbReference>
<dbReference type="SUPFAM" id="SSF53474">
    <property type="entry name" value="alpha/beta-Hydrolases"/>
    <property type="match status" value="1"/>
</dbReference>
<proteinExistence type="predicted"/>
<keyword evidence="3" id="KW-1185">Reference proteome</keyword>
<dbReference type="InterPro" id="IPR029058">
    <property type="entry name" value="AB_hydrolase_fold"/>
</dbReference>
<name>R4Z1F6_9ACTN</name>
<reference evidence="2 3" key="1">
    <citation type="journal article" date="2013" name="ISME J.">
        <title>Metabolic model for the filamentous 'Candidatus Microthrix parvicella' based on genomic and metagenomic analyses.</title>
        <authorList>
            <person name="Jon McIlroy S."/>
            <person name="Kristiansen R."/>
            <person name="Albertsen M."/>
            <person name="Michael Karst S."/>
            <person name="Rossetti S."/>
            <person name="Lund Nielsen J."/>
            <person name="Tandoi V."/>
            <person name="James Seviour R."/>
            <person name="Nielsen P.H."/>
        </authorList>
    </citation>
    <scope>NUCLEOTIDE SEQUENCE [LARGE SCALE GENOMIC DNA]</scope>
    <source>
        <strain evidence="2 3">RN1</strain>
    </source>
</reference>
<feature type="domain" description="AB hydrolase-1" evidence="1">
    <location>
        <begin position="37"/>
        <end position="146"/>
    </location>
</feature>
<dbReference type="EMBL" id="CANL01000036">
    <property type="protein sequence ID" value="CCM64558.1"/>
    <property type="molecule type" value="Genomic_DNA"/>
</dbReference>
<dbReference type="OrthoDB" id="9800988at2"/>
<dbReference type="Proteomes" id="UP000018291">
    <property type="component" value="Unassembled WGS sequence"/>
</dbReference>
<dbReference type="InterPro" id="IPR050471">
    <property type="entry name" value="AB_hydrolase"/>
</dbReference>
<dbReference type="eggNOG" id="COG1073">
    <property type="taxonomic scope" value="Bacteria"/>
</dbReference>
<dbReference type="Pfam" id="PF00561">
    <property type="entry name" value="Abhydrolase_1"/>
    <property type="match status" value="1"/>
</dbReference>
<comment type="caution">
    <text evidence="2">The sequence shown here is derived from an EMBL/GenBank/DDBJ whole genome shotgun (WGS) entry which is preliminary data.</text>
</comment>
<protein>
    <submittedName>
        <fullName evidence="2">Putative Carboxylesterase</fullName>
        <ecNumber evidence="2">3.1.1.1</ecNumber>
    </submittedName>
</protein>
<accession>R4Z1F6</accession>
<dbReference type="HOGENOM" id="CLU_965377_0_0_11"/>
<keyword evidence="2" id="KW-0378">Hydrolase</keyword>
<dbReference type="InterPro" id="IPR000073">
    <property type="entry name" value="AB_hydrolase_1"/>
</dbReference>
<evidence type="ECO:0000313" key="2">
    <source>
        <dbReference type="EMBL" id="CCM64558.1"/>
    </source>
</evidence>
<gene>
    <name evidence="2" type="ORF">BN381_410027</name>
</gene>
<dbReference type="PANTHER" id="PTHR43433">
    <property type="entry name" value="HYDROLASE, ALPHA/BETA FOLD FAMILY PROTEIN"/>
    <property type="match status" value="1"/>
</dbReference>
<dbReference type="RefSeq" id="WP_012228747.1">
    <property type="nucleotide sequence ID" value="NZ_HG422565.1"/>
</dbReference>
<dbReference type="Gene3D" id="3.40.50.1820">
    <property type="entry name" value="alpha/beta hydrolase"/>
    <property type="match status" value="1"/>
</dbReference>
<dbReference type="EC" id="3.1.1.1" evidence="2"/>
<dbReference type="AlphaFoldDB" id="R4Z1F6"/>
<sequence>MPRPHHVDGVPLPAERVRLASGRSLAFELVGAGPGHPVVLVLHGTPDSRLATPPDPLVPSVTQILVDRPGFGDSDVDPDATPSSVADDLAETCGLLGFERIGVMAWSAGALFALALAARHPSLVGRLVLAAPLAPAGSWAETAPDRFHFEHADIVDIAPLLVPEGIDLEAAVQIVLGDESAARQREILSIPGAAERLGLAVMGSVQSGLVGLQRDLAAQLVMPDLASIAAPCHIVVGAEDATCPPAMGQWLTGRMTHSATTLQRVAGAGHAFPLLRWTELVMAAAEAG</sequence>
<evidence type="ECO:0000259" key="1">
    <source>
        <dbReference type="Pfam" id="PF00561"/>
    </source>
</evidence>
<dbReference type="PANTHER" id="PTHR43433:SF5">
    <property type="entry name" value="AB HYDROLASE-1 DOMAIN-CONTAINING PROTEIN"/>
    <property type="match status" value="1"/>
</dbReference>